<dbReference type="PROSITE" id="PS50164">
    <property type="entry name" value="GIY_YIG"/>
    <property type="match status" value="1"/>
</dbReference>
<dbReference type="InterPro" id="IPR035901">
    <property type="entry name" value="GIY-YIG_endonuc_sf"/>
</dbReference>
<evidence type="ECO:0000259" key="6">
    <source>
        <dbReference type="PROSITE" id="PS50164"/>
    </source>
</evidence>
<dbReference type="PANTHER" id="PTHR48448">
    <property type="entry name" value="MUTL PROTEIN ISOFORM 1"/>
    <property type="match status" value="1"/>
</dbReference>
<name>A0AAW1R8J1_9CHLO</name>
<keyword evidence="8" id="KW-1185">Reference proteome</keyword>
<evidence type="ECO:0000256" key="5">
    <source>
        <dbReference type="SAM" id="MobiDB-lite"/>
    </source>
</evidence>
<evidence type="ECO:0000256" key="3">
    <source>
        <dbReference type="ARBA" id="ARBA00022840"/>
    </source>
</evidence>
<gene>
    <name evidence="7" type="ORF">WJX72_008283</name>
</gene>
<evidence type="ECO:0000313" key="8">
    <source>
        <dbReference type="Proteomes" id="UP001489004"/>
    </source>
</evidence>
<proteinExistence type="predicted"/>
<feature type="region of interest" description="Disordered" evidence="5">
    <location>
        <begin position="944"/>
        <end position="1020"/>
    </location>
</feature>
<accession>A0AAW1R8J1</accession>
<dbReference type="GO" id="GO:0030983">
    <property type="term" value="F:mismatched DNA binding"/>
    <property type="evidence" value="ECO:0007669"/>
    <property type="project" value="InterPro"/>
</dbReference>
<dbReference type="GO" id="GO:0006298">
    <property type="term" value="P:mismatch repair"/>
    <property type="evidence" value="ECO:0007669"/>
    <property type="project" value="InterPro"/>
</dbReference>
<dbReference type="Proteomes" id="UP001489004">
    <property type="component" value="Unassembled WGS sequence"/>
</dbReference>
<organism evidence="7 8">
    <name type="scientific">[Myrmecia] bisecta</name>
    <dbReference type="NCBI Taxonomy" id="41462"/>
    <lineage>
        <taxon>Eukaryota</taxon>
        <taxon>Viridiplantae</taxon>
        <taxon>Chlorophyta</taxon>
        <taxon>core chlorophytes</taxon>
        <taxon>Trebouxiophyceae</taxon>
        <taxon>Trebouxiales</taxon>
        <taxon>Trebouxiaceae</taxon>
        <taxon>Myrmecia</taxon>
    </lineage>
</organism>
<dbReference type="InterPro" id="IPR016151">
    <property type="entry name" value="DNA_mismatch_repair_MutS_N"/>
</dbReference>
<keyword evidence="4" id="KW-0238">DNA-binding</keyword>
<comment type="caution">
    <text evidence="7">The sequence shown here is derived from an EMBL/GenBank/DDBJ whole genome shotgun (WGS) entry which is preliminary data.</text>
</comment>
<evidence type="ECO:0000313" key="7">
    <source>
        <dbReference type="EMBL" id="KAK9829858.1"/>
    </source>
</evidence>
<dbReference type="InterPro" id="IPR053276">
    <property type="entry name" value="MtDNA_mismatch_repair_MutS"/>
</dbReference>
<dbReference type="AlphaFoldDB" id="A0AAW1R8J1"/>
<dbReference type="PROSITE" id="PS00486">
    <property type="entry name" value="DNA_MISMATCH_REPAIR_2"/>
    <property type="match status" value="1"/>
</dbReference>
<keyword evidence="3" id="KW-0067">ATP-binding</keyword>
<evidence type="ECO:0000256" key="2">
    <source>
        <dbReference type="ARBA" id="ARBA00022763"/>
    </source>
</evidence>
<dbReference type="Pfam" id="PF01624">
    <property type="entry name" value="MutS_I"/>
    <property type="match status" value="1"/>
</dbReference>
<dbReference type="SMART" id="SM00534">
    <property type="entry name" value="MUTSac"/>
    <property type="match status" value="1"/>
</dbReference>
<sequence>MRVSAAADMKTAKMPPEAKEYWTQQLDRVDRNSAKPLLKFLDLNDIVGVQAEALVKTGRSFGRAPLYTYHRDIKKLHPTKVVLVRVGEFYESLGVDAVILVQFGGLNPMGANAPRAGCPKGNIRKLLHDLVQEAGLSVAICEESPAGYGYGSKSSKRKERFLAGVVTPASPHYMHGQMDDTSGSDILQTPPIIGISYSVGGFKVIAVDAELRTCRVTEQLSEDAAFACLHEGGVAPPLYLHTSALGSQGWEQRAAAIFRSQAYPVKKYDDPDPVAGLLNRIKLELDIKPDERFQMIRSRATDRPKPLYYSTAGQLGLHKTSGAVSLLDRLVPDNTPLVTKSWLRQLLLHPPPPHVAAAIHDACQILSGLEVPVPQYHRVTLPVNKIVLTIRQSEGNERFFRELADVLRAVQGSNEPLLRPFAEQVLPAVMLETGLVLDMDALAESCRECIDIIEAVVEPVAEDVRAPLSDSSLDEDSSEEDEFIRRPGARVAPQGVEVLRKLFNTNEDFRGKVRRHHVKDALQQYEDAGQAVYTELERVYTLVREHSLQHDPGLKAASQPSVTFDAVNNAVWLKIQKQSKTFKAGEKLGLIHPRDRNGKKLETFLSTEALEEALDNYRIACIDARKAVRDQLKQLAQDLKPRLAQLVGASTFAVVAAALDAHVNEAKRRHWTLPTQLPPAAAGAKRPPMVVEGVWPYWLEGQAPHTVRNSFTMDNMYLLTGPNMAGKSTVLRSVCSVALLAGCGLFAPVQRAVVPHTDAFMLRTFASDSPAEGKSAFAIEMEEMKYVCADATQDSLVLIDELGKGTEVKSGTVLAGAFLERLDATRCRGMFATHLHDLLSLPLVLPNMVRMRMETQAIDPNLSTGISPNSPQAALLHELMGKGVGGKRPTWRMIPGICTESLALDVAMQQGVDSQVVQRAATLMQHYLCEEQRRADLLQPSYRLGSNQLPLPPGLLTSGSPPDDEASSSHAAPARTSPAGPSRAAPRNGAVEPEEDPQTSTAARNRSREPSDVSSTSSAASFASKAAEDDFVLEALRKRYQYQLVLPGRVPPPSTVNSSCVYVVRRADGYFYCGETDDIKRRLATHRGKRGLVKGGRELEAAYVVMPSGQGGKSLACAIEAQVIKELQREGFPLISSSDARTKRMPKAA</sequence>
<evidence type="ECO:0000256" key="4">
    <source>
        <dbReference type="ARBA" id="ARBA00023125"/>
    </source>
</evidence>
<dbReference type="SUPFAM" id="SSF55271">
    <property type="entry name" value="DNA repair protein MutS, domain I"/>
    <property type="match status" value="1"/>
</dbReference>
<dbReference type="InterPro" id="IPR000432">
    <property type="entry name" value="DNA_mismatch_repair_MutS_C"/>
</dbReference>
<dbReference type="EMBL" id="JALJOR010000001">
    <property type="protein sequence ID" value="KAK9829858.1"/>
    <property type="molecule type" value="Genomic_DNA"/>
</dbReference>
<dbReference type="Pfam" id="PF00488">
    <property type="entry name" value="MutS_V"/>
    <property type="match status" value="1"/>
</dbReference>
<dbReference type="Gene3D" id="3.40.1440.10">
    <property type="entry name" value="GIY-YIG endonuclease"/>
    <property type="match status" value="1"/>
</dbReference>
<feature type="domain" description="GIY-YIG" evidence="6">
    <location>
        <begin position="1057"/>
        <end position="1134"/>
    </location>
</feature>
<dbReference type="PANTHER" id="PTHR48448:SF1">
    <property type="entry name" value="MUTL PROTEIN ISOFORM 1"/>
    <property type="match status" value="1"/>
</dbReference>
<dbReference type="SUPFAM" id="SSF52540">
    <property type="entry name" value="P-loop containing nucleoside triphosphate hydrolases"/>
    <property type="match status" value="1"/>
</dbReference>
<feature type="region of interest" description="Disordered" evidence="5">
    <location>
        <begin position="467"/>
        <end position="486"/>
    </location>
</feature>
<dbReference type="GO" id="GO:0005524">
    <property type="term" value="F:ATP binding"/>
    <property type="evidence" value="ECO:0007669"/>
    <property type="project" value="UniProtKB-KW"/>
</dbReference>
<evidence type="ECO:0000256" key="1">
    <source>
        <dbReference type="ARBA" id="ARBA00022741"/>
    </source>
</evidence>
<protein>
    <recommendedName>
        <fullName evidence="6">GIY-YIG domain-containing protein</fullName>
    </recommendedName>
</protein>
<dbReference type="Gene3D" id="3.40.1170.10">
    <property type="entry name" value="DNA repair protein MutS, domain I"/>
    <property type="match status" value="1"/>
</dbReference>
<reference evidence="7 8" key="1">
    <citation type="journal article" date="2024" name="Nat. Commun.">
        <title>Phylogenomics reveals the evolutionary origins of lichenization in chlorophyte algae.</title>
        <authorList>
            <person name="Puginier C."/>
            <person name="Libourel C."/>
            <person name="Otte J."/>
            <person name="Skaloud P."/>
            <person name="Haon M."/>
            <person name="Grisel S."/>
            <person name="Petersen M."/>
            <person name="Berrin J.G."/>
            <person name="Delaux P.M."/>
            <person name="Dal Grande F."/>
            <person name="Keller J."/>
        </authorList>
    </citation>
    <scope>NUCLEOTIDE SEQUENCE [LARGE SCALE GENOMIC DNA]</scope>
    <source>
        <strain evidence="7 8">SAG 2043</strain>
    </source>
</reference>
<feature type="compositionally biased region" description="Acidic residues" evidence="5">
    <location>
        <begin position="472"/>
        <end position="482"/>
    </location>
</feature>
<dbReference type="Gene3D" id="3.40.50.300">
    <property type="entry name" value="P-loop containing nucleotide triphosphate hydrolases"/>
    <property type="match status" value="1"/>
</dbReference>
<dbReference type="InterPro" id="IPR007695">
    <property type="entry name" value="DNA_mismatch_repair_MutS-lik_N"/>
</dbReference>
<dbReference type="InterPro" id="IPR000305">
    <property type="entry name" value="GIY-YIG_endonuc"/>
</dbReference>
<dbReference type="InterPro" id="IPR027417">
    <property type="entry name" value="P-loop_NTPase"/>
</dbReference>
<keyword evidence="2" id="KW-0227">DNA damage</keyword>
<keyword evidence="1" id="KW-0547">Nucleotide-binding</keyword>